<evidence type="ECO:0000313" key="2">
    <source>
        <dbReference type="EMBL" id="MDQ2069320.1"/>
    </source>
</evidence>
<organism evidence="2 3">
    <name type="scientific">Natronospira bacteriovora</name>
    <dbReference type="NCBI Taxonomy" id="3069753"/>
    <lineage>
        <taxon>Bacteria</taxon>
        <taxon>Pseudomonadati</taxon>
        <taxon>Pseudomonadota</taxon>
        <taxon>Gammaproteobacteria</taxon>
        <taxon>Natronospirales</taxon>
        <taxon>Natronospiraceae</taxon>
        <taxon>Natronospira</taxon>
    </lineage>
</organism>
<protein>
    <submittedName>
        <fullName evidence="2">Uncharacterized protein</fullName>
    </submittedName>
</protein>
<evidence type="ECO:0000313" key="3">
    <source>
        <dbReference type="Proteomes" id="UP001239019"/>
    </source>
</evidence>
<dbReference type="RefSeq" id="WP_306727804.1">
    <property type="nucleotide sequence ID" value="NZ_JAVDDT010000002.1"/>
</dbReference>
<sequence>MKLLTNGHMIARSFRRKAQSVMSGFHRGMRRLTSLAEKEQQDRLRGSNTAAPGDYPPVPNRTGTLFRGAGAEARGSAIVIFNTADHALPVHEGWERGDIRVAGRPFAADAARQVEEQGTAVMAKSLREVWQ</sequence>
<gene>
    <name evidence="2" type="ORF">RBH19_05505</name>
</gene>
<comment type="caution">
    <text evidence="2">The sequence shown here is derived from an EMBL/GenBank/DDBJ whole genome shotgun (WGS) entry which is preliminary data.</text>
</comment>
<reference evidence="2 3" key="1">
    <citation type="submission" date="2023-08" db="EMBL/GenBank/DDBJ databases">
        <title>Whole-genome sequencing of halo(alkali)philic microorganisms from hypersaline lakes.</title>
        <authorList>
            <person name="Sorokin D.Y."/>
            <person name="Abbas B."/>
            <person name="Merkel A.Y."/>
        </authorList>
    </citation>
    <scope>NUCLEOTIDE SEQUENCE [LARGE SCALE GENOMIC DNA]</scope>
    <source>
        <strain evidence="2 3">AB-CW4</strain>
    </source>
</reference>
<feature type="region of interest" description="Disordered" evidence="1">
    <location>
        <begin position="37"/>
        <end position="61"/>
    </location>
</feature>
<proteinExistence type="predicted"/>
<evidence type="ECO:0000256" key="1">
    <source>
        <dbReference type="SAM" id="MobiDB-lite"/>
    </source>
</evidence>
<keyword evidence="3" id="KW-1185">Reference proteome</keyword>
<name>A0ABU0W5M1_9GAMM</name>
<dbReference type="Proteomes" id="UP001239019">
    <property type="component" value="Unassembled WGS sequence"/>
</dbReference>
<dbReference type="EMBL" id="JAVDDT010000002">
    <property type="protein sequence ID" value="MDQ2069320.1"/>
    <property type="molecule type" value="Genomic_DNA"/>
</dbReference>
<accession>A0ABU0W5M1</accession>